<evidence type="ECO:0000256" key="3">
    <source>
        <dbReference type="ARBA" id="ARBA00022679"/>
    </source>
</evidence>
<evidence type="ECO:0000256" key="4">
    <source>
        <dbReference type="ARBA" id="ARBA00022777"/>
    </source>
</evidence>
<evidence type="ECO:0000256" key="2">
    <source>
        <dbReference type="ARBA" id="ARBA00012438"/>
    </source>
</evidence>
<dbReference type="KEGG" id="acab:QRX50_37205"/>
<dbReference type="InterPro" id="IPR003594">
    <property type="entry name" value="HATPase_dom"/>
</dbReference>
<dbReference type="PANTHER" id="PTHR43711:SF1">
    <property type="entry name" value="HISTIDINE KINASE 1"/>
    <property type="match status" value="1"/>
</dbReference>
<dbReference type="Pfam" id="PF02518">
    <property type="entry name" value="HATPase_c"/>
    <property type="match status" value="1"/>
</dbReference>
<keyword evidence="4" id="KW-0418">Kinase</keyword>
<reference evidence="7 8" key="1">
    <citation type="submission" date="2023-06" db="EMBL/GenBank/DDBJ databases">
        <authorList>
            <person name="Oyuntsetseg B."/>
            <person name="Kim S.B."/>
        </authorList>
    </citation>
    <scope>NUCLEOTIDE SEQUENCE [LARGE SCALE GENOMIC DNA]</scope>
    <source>
        <strain evidence="7 8">2-15</strain>
    </source>
</reference>
<dbReference type="EMBL" id="CP127294">
    <property type="protein sequence ID" value="WIX77008.1"/>
    <property type="molecule type" value="Genomic_DNA"/>
</dbReference>
<sequence length="89" mass="9357">MDRACAQLEVRDHGPGVPQGQLDQIFEPFVQFDVADQRRTGGAGLGLAIARGIVEAHGGQMGAQPAIGGGCTFTVSLPTAGPRIDRAWW</sequence>
<evidence type="ECO:0000256" key="5">
    <source>
        <dbReference type="ARBA" id="ARBA00023012"/>
    </source>
</evidence>
<evidence type="ECO:0000259" key="6">
    <source>
        <dbReference type="PROSITE" id="PS50109"/>
    </source>
</evidence>
<keyword evidence="7" id="KW-0067">ATP-binding</keyword>
<dbReference type="SMART" id="SM00387">
    <property type="entry name" value="HATPase_c"/>
    <property type="match status" value="1"/>
</dbReference>
<evidence type="ECO:0000313" key="7">
    <source>
        <dbReference type="EMBL" id="WIX77008.1"/>
    </source>
</evidence>
<dbReference type="PRINTS" id="PR00344">
    <property type="entry name" value="BCTRLSENSOR"/>
</dbReference>
<dbReference type="GO" id="GO:0004673">
    <property type="term" value="F:protein histidine kinase activity"/>
    <property type="evidence" value="ECO:0007669"/>
    <property type="project" value="UniProtKB-EC"/>
</dbReference>
<evidence type="ECO:0000313" key="8">
    <source>
        <dbReference type="Proteomes" id="UP001236014"/>
    </source>
</evidence>
<dbReference type="RefSeq" id="WP_285967750.1">
    <property type="nucleotide sequence ID" value="NZ_CP127294.1"/>
</dbReference>
<dbReference type="SUPFAM" id="SSF55874">
    <property type="entry name" value="ATPase domain of HSP90 chaperone/DNA topoisomerase II/histidine kinase"/>
    <property type="match status" value="1"/>
</dbReference>
<protein>
    <recommendedName>
        <fullName evidence="2">histidine kinase</fullName>
        <ecNumber evidence="2">2.7.13.3</ecNumber>
    </recommendedName>
</protein>
<name>A0A9Y2IEQ1_9PSEU</name>
<dbReference type="PANTHER" id="PTHR43711">
    <property type="entry name" value="TWO-COMPONENT HISTIDINE KINASE"/>
    <property type="match status" value="1"/>
</dbReference>
<gene>
    <name evidence="7" type="ORF">QRX50_37205</name>
</gene>
<dbReference type="GO" id="GO:0005524">
    <property type="term" value="F:ATP binding"/>
    <property type="evidence" value="ECO:0007669"/>
    <property type="project" value="UniProtKB-KW"/>
</dbReference>
<keyword evidence="5" id="KW-0902">Two-component regulatory system</keyword>
<dbReference type="Proteomes" id="UP001236014">
    <property type="component" value="Chromosome"/>
</dbReference>
<dbReference type="InterPro" id="IPR036890">
    <property type="entry name" value="HATPase_C_sf"/>
</dbReference>
<dbReference type="InterPro" id="IPR050736">
    <property type="entry name" value="Sensor_HK_Regulatory"/>
</dbReference>
<dbReference type="PROSITE" id="PS50109">
    <property type="entry name" value="HIS_KIN"/>
    <property type="match status" value="1"/>
</dbReference>
<dbReference type="InterPro" id="IPR005467">
    <property type="entry name" value="His_kinase_dom"/>
</dbReference>
<dbReference type="AlphaFoldDB" id="A0A9Y2IEQ1"/>
<accession>A0A9Y2IEQ1</accession>
<keyword evidence="3" id="KW-0808">Transferase</keyword>
<keyword evidence="7" id="KW-0547">Nucleotide-binding</keyword>
<keyword evidence="8" id="KW-1185">Reference proteome</keyword>
<proteinExistence type="predicted"/>
<feature type="domain" description="Histidine kinase" evidence="6">
    <location>
        <begin position="1"/>
        <end position="81"/>
    </location>
</feature>
<dbReference type="EC" id="2.7.13.3" evidence="2"/>
<organism evidence="7 8">
    <name type="scientific">Amycolatopsis carbonis</name>
    <dbReference type="NCBI Taxonomy" id="715471"/>
    <lineage>
        <taxon>Bacteria</taxon>
        <taxon>Bacillati</taxon>
        <taxon>Actinomycetota</taxon>
        <taxon>Actinomycetes</taxon>
        <taxon>Pseudonocardiales</taxon>
        <taxon>Pseudonocardiaceae</taxon>
        <taxon>Amycolatopsis</taxon>
    </lineage>
</organism>
<evidence type="ECO:0000256" key="1">
    <source>
        <dbReference type="ARBA" id="ARBA00000085"/>
    </source>
</evidence>
<dbReference type="InterPro" id="IPR004358">
    <property type="entry name" value="Sig_transdc_His_kin-like_C"/>
</dbReference>
<comment type="catalytic activity">
    <reaction evidence="1">
        <text>ATP + protein L-histidine = ADP + protein N-phospho-L-histidine.</text>
        <dbReference type="EC" id="2.7.13.3"/>
    </reaction>
</comment>
<dbReference type="GO" id="GO:0000160">
    <property type="term" value="P:phosphorelay signal transduction system"/>
    <property type="evidence" value="ECO:0007669"/>
    <property type="project" value="UniProtKB-KW"/>
</dbReference>
<dbReference type="Gene3D" id="3.30.565.10">
    <property type="entry name" value="Histidine kinase-like ATPase, C-terminal domain"/>
    <property type="match status" value="1"/>
</dbReference>